<dbReference type="AlphaFoldDB" id="A0A0K2T7R6"/>
<evidence type="ECO:0000256" key="1">
    <source>
        <dbReference type="SAM" id="MobiDB-lite"/>
    </source>
</evidence>
<proteinExistence type="predicted"/>
<accession>A0A0K2T7R6</accession>
<protein>
    <submittedName>
        <fullName evidence="2">Uncharacterized protein</fullName>
    </submittedName>
</protein>
<reference evidence="2" key="1">
    <citation type="submission" date="2014-05" db="EMBL/GenBank/DDBJ databases">
        <authorList>
            <person name="Chronopoulou M."/>
        </authorList>
    </citation>
    <scope>NUCLEOTIDE SEQUENCE</scope>
    <source>
        <tissue evidence="2">Whole organism</tissue>
    </source>
</reference>
<organism evidence="2">
    <name type="scientific">Lepeophtheirus salmonis</name>
    <name type="common">Salmon louse</name>
    <name type="synonym">Caligus salmonis</name>
    <dbReference type="NCBI Taxonomy" id="72036"/>
    <lineage>
        <taxon>Eukaryota</taxon>
        <taxon>Metazoa</taxon>
        <taxon>Ecdysozoa</taxon>
        <taxon>Arthropoda</taxon>
        <taxon>Crustacea</taxon>
        <taxon>Multicrustacea</taxon>
        <taxon>Hexanauplia</taxon>
        <taxon>Copepoda</taxon>
        <taxon>Siphonostomatoida</taxon>
        <taxon>Caligidae</taxon>
        <taxon>Lepeophtheirus</taxon>
    </lineage>
</organism>
<evidence type="ECO:0000313" key="2">
    <source>
        <dbReference type="EMBL" id="CDW21501.1"/>
    </source>
</evidence>
<sequence>MGFPSTASRVKEFKPRKDPGGMFLSRLKPRSKT</sequence>
<dbReference type="EMBL" id="HACA01004140">
    <property type="protein sequence ID" value="CDW21501.1"/>
    <property type="molecule type" value="Transcribed_RNA"/>
</dbReference>
<name>A0A0K2T7R6_LEPSM</name>
<feature type="region of interest" description="Disordered" evidence="1">
    <location>
        <begin position="1"/>
        <end position="33"/>
    </location>
</feature>
<feature type="compositionally biased region" description="Basic and acidic residues" evidence="1">
    <location>
        <begin position="9"/>
        <end position="19"/>
    </location>
</feature>